<organism evidence="2 3">
    <name type="scientific">Pseudonocardia benzenivorans</name>
    <dbReference type="NCBI Taxonomy" id="228005"/>
    <lineage>
        <taxon>Bacteria</taxon>
        <taxon>Bacillati</taxon>
        <taxon>Actinomycetota</taxon>
        <taxon>Actinomycetes</taxon>
        <taxon>Pseudonocardiales</taxon>
        <taxon>Pseudonocardiaceae</taxon>
        <taxon>Pseudonocardia</taxon>
    </lineage>
</organism>
<dbReference type="InterPro" id="IPR019099">
    <property type="entry name" value="Uncharacterised_PGPGW_TM"/>
</dbReference>
<dbReference type="NCBIfam" id="TIGR02611">
    <property type="entry name" value="TIGR02611 family protein"/>
    <property type="match status" value="1"/>
</dbReference>
<gene>
    <name evidence="2" type="ORF">ACFQ34_28025</name>
</gene>
<evidence type="ECO:0000313" key="3">
    <source>
        <dbReference type="Proteomes" id="UP001597182"/>
    </source>
</evidence>
<proteinExistence type="predicted"/>
<keyword evidence="1" id="KW-0812">Transmembrane</keyword>
<dbReference type="EMBL" id="JBHTMB010000270">
    <property type="protein sequence ID" value="MFD1237150.1"/>
    <property type="molecule type" value="Genomic_DNA"/>
</dbReference>
<accession>A0ABW3VQR0</accession>
<dbReference type="Pfam" id="PF09656">
    <property type="entry name" value="PGPGW"/>
    <property type="match status" value="1"/>
</dbReference>
<comment type="caution">
    <text evidence="2">The sequence shown here is derived from an EMBL/GenBank/DDBJ whole genome shotgun (WGS) entry which is preliminary data.</text>
</comment>
<dbReference type="RefSeq" id="WP_086002800.1">
    <property type="nucleotide sequence ID" value="NZ_BAABKS010000031.1"/>
</dbReference>
<keyword evidence="1" id="KW-1133">Transmembrane helix</keyword>
<feature type="transmembrane region" description="Helical" evidence="1">
    <location>
        <begin position="81"/>
        <end position="108"/>
    </location>
</feature>
<keyword evidence="1" id="KW-0472">Membrane</keyword>
<name>A0ABW3VQR0_9PSEU</name>
<evidence type="ECO:0000313" key="2">
    <source>
        <dbReference type="EMBL" id="MFD1237150.1"/>
    </source>
</evidence>
<keyword evidence="3" id="KW-1185">Reference proteome</keyword>
<dbReference type="Proteomes" id="UP001597182">
    <property type="component" value="Unassembled WGS sequence"/>
</dbReference>
<reference evidence="3" key="1">
    <citation type="journal article" date="2019" name="Int. J. Syst. Evol. Microbiol.">
        <title>The Global Catalogue of Microorganisms (GCM) 10K type strain sequencing project: providing services to taxonomists for standard genome sequencing and annotation.</title>
        <authorList>
            <consortium name="The Broad Institute Genomics Platform"/>
            <consortium name="The Broad Institute Genome Sequencing Center for Infectious Disease"/>
            <person name="Wu L."/>
            <person name="Ma J."/>
        </authorList>
    </citation>
    <scope>NUCLEOTIDE SEQUENCE [LARGE SCALE GENOMIC DNA]</scope>
    <source>
        <strain evidence="3">CCUG 49018</strain>
    </source>
</reference>
<dbReference type="InterPro" id="IPR013434">
    <property type="entry name" value="CHP02611"/>
</dbReference>
<feature type="transmembrane region" description="Helical" evidence="1">
    <location>
        <begin position="36"/>
        <end position="54"/>
    </location>
</feature>
<feature type="transmembrane region" description="Helical" evidence="1">
    <location>
        <begin position="12"/>
        <end position="30"/>
    </location>
</feature>
<evidence type="ECO:0000256" key="1">
    <source>
        <dbReference type="SAM" id="Phobius"/>
    </source>
</evidence>
<sequence>MDEHPTWRRVWRIGVGVLGTAVLVAGIVAIPYPGPGWLIVFAGLAILASEFTWAKRVLSYARGKYDAWTEWLGRQHWAVKILVLLATAAIVVATLWLLNAFHLVAGWVGLQHWTWLESPIFG</sequence>
<protein>
    <submittedName>
        <fullName evidence="2">TIGR02611 family protein</fullName>
    </submittedName>
</protein>